<reference evidence="2 3" key="1">
    <citation type="submission" date="2006-07" db="EMBL/GenBank/DDBJ databases">
        <title>Annotation of the draft genome assembly of Chlorobium ferroxidans DSM 13031.</title>
        <authorList>
            <consortium name="US DOE Joint Genome Institute (JGI-ORNL)"/>
            <person name="Larimer F."/>
            <person name="Land M."/>
            <person name="Hauser L."/>
        </authorList>
    </citation>
    <scope>NUCLEOTIDE SEQUENCE [LARGE SCALE GENOMIC DNA]</scope>
    <source>
        <strain evidence="2 3">DSM 13031</strain>
    </source>
</reference>
<dbReference type="SUPFAM" id="SSF47413">
    <property type="entry name" value="lambda repressor-like DNA-binding domains"/>
    <property type="match status" value="1"/>
</dbReference>
<evidence type="ECO:0000259" key="1">
    <source>
        <dbReference type="PROSITE" id="PS50943"/>
    </source>
</evidence>
<accession>Q0YSC3</accession>
<dbReference type="GO" id="GO:0003677">
    <property type="term" value="F:DNA binding"/>
    <property type="evidence" value="ECO:0007669"/>
    <property type="project" value="InterPro"/>
</dbReference>
<protein>
    <submittedName>
        <fullName evidence="2">Helix-turn-helix motif</fullName>
    </submittedName>
</protein>
<feature type="domain" description="HTH cro/C1-type" evidence="1">
    <location>
        <begin position="43"/>
        <end position="98"/>
    </location>
</feature>
<comment type="caution">
    <text evidence="2">The sequence shown here is derived from an EMBL/GenBank/DDBJ whole genome shotgun (WGS) entry which is preliminary data.</text>
</comment>
<dbReference type="InterPro" id="IPR001387">
    <property type="entry name" value="Cro/C1-type_HTH"/>
</dbReference>
<name>Q0YSC3_9CHLB</name>
<gene>
    <name evidence="2" type="ORF">CferDRAFT_1273</name>
</gene>
<dbReference type="Pfam" id="PF01381">
    <property type="entry name" value="HTH_3"/>
    <property type="match status" value="1"/>
</dbReference>
<reference evidence="2 3" key="2">
    <citation type="submission" date="2006-07" db="EMBL/GenBank/DDBJ databases">
        <title>Sequencing of the draft genome and assembly of Chlorobium ferroxidans DSM 13031.</title>
        <authorList>
            <consortium name="US DOE Joint Genome Institute (JGI-PGF)"/>
            <person name="Copeland A."/>
            <person name="Lucas S."/>
            <person name="Lapidus A."/>
            <person name="Barry K."/>
            <person name="Glavina del Rio T."/>
            <person name="Dalin E."/>
            <person name="Tice H."/>
            <person name="Bruce D."/>
            <person name="Pitluck S."/>
            <person name="Richardson P."/>
        </authorList>
    </citation>
    <scope>NUCLEOTIDE SEQUENCE [LARGE SCALE GENOMIC DNA]</scope>
    <source>
        <strain evidence="2 3">DSM 13031</strain>
    </source>
</reference>
<organism evidence="2 3">
    <name type="scientific">Chlorobium ferrooxidans DSM 13031</name>
    <dbReference type="NCBI Taxonomy" id="377431"/>
    <lineage>
        <taxon>Bacteria</taxon>
        <taxon>Pseudomonadati</taxon>
        <taxon>Chlorobiota</taxon>
        <taxon>Chlorobiia</taxon>
        <taxon>Chlorobiales</taxon>
        <taxon>Chlorobiaceae</taxon>
        <taxon>Chlorobium/Pelodictyon group</taxon>
        <taxon>Chlorobium</taxon>
    </lineage>
</organism>
<dbReference type="OrthoDB" id="337567at2"/>
<proteinExistence type="predicted"/>
<evidence type="ECO:0000313" key="3">
    <source>
        <dbReference type="Proteomes" id="UP000004162"/>
    </source>
</evidence>
<dbReference type="CDD" id="cd00093">
    <property type="entry name" value="HTH_XRE"/>
    <property type="match status" value="1"/>
</dbReference>
<keyword evidence="3" id="KW-1185">Reference proteome</keyword>
<dbReference type="AlphaFoldDB" id="Q0YSC3"/>
<dbReference type="InterPro" id="IPR010982">
    <property type="entry name" value="Lambda_DNA-bd_dom_sf"/>
</dbReference>
<sequence>MDNLTYKPVAHDHEKFLREAKKDEVFLKEYEALAPAYAFVRELLLARQRSGLTQEAIASKIGTTKSAISRLESGGKHIPSITTLRKYAEALGCELEIKLVPKKQSTSTS</sequence>
<dbReference type="PROSITE" id="PS50943">
    <property type="entry name" value="HTH_CROC1"/>
    <property type="match status" value="1"/>
</dbReference>
<dbReference type="Proteomes" id="UP000004162">
    <property type="component" value="Unassembled WGS sequence"/>
</dbReference>
<dbReference type="Gene3D" id="1.10.260.40">
    <property type="entry name" value="lambda repressor-like DNA-binding domains"/>
    <property type="match status" value="1"/>
</dbReference>
<dbReference type="SMART" id="SM00530">
    <property type="entry name" value="HTH_XRE"/>
    <property type="match status" value="1"/>
</dbReference>
<dbReference type="RefSeq" id="WP_006366122.1">
    <property type="nucleotide sequence ID" value="NZ_AASE01000006.1"/>
</dbReference>
<evidence type="ECO:0000313" key="2">
    <source>
        <dbReference type="EMBL" id="EAT59266.1"/>
    </source>
</evidence>
<dbReference type="EMBL" id="AASE01000006">
    <property type="protein sequence ID" value="EAT59266.1"/>
    <property type="molecule type" value="Genomic_DNA"/>
</dbReference>